<protein>
    <recommendedName>
        <fullName evidence="3">TnsA endonuclease N-terminal domain-containing protein</fullName>
    </recommendedName>
</protein>
<dbReference type="Proteomes" id="UP000308488">
    <property type="component" value="Unassembled WGS sequence"/>
</dbReference>
<gene>
    <name evidence="1" type="ORF">FDP08_02280</name>
</gene>
<sequence length="225" mass="26017">MNLPDNRDTTVRIRAPSLTPCQVKTNPRFQIATDYRVAQLLKHAEPCEFHSLAEYYHALLLEGDPSVTRYVPQPFFFKINGRHYTPDCYIVRDGQEEVVELRPKAKFDEHRRQALVAFLRPHRMRFVVISNEAVVSRRIEAENWQMIVQALAIHRDLDTGCRELELLDQVVRNGGTCLGERVLPGDRQSSRVDEIALLRLMHRGKLTADLTTHRFGFGTELRPCL</sequence>
<evidence type="ECO:0008006" key="3">
    <source>
        <dbReference type="Google" id="ProtNLM"/>
    </source>
</evidence>
<dbReference type="EMBL" id="SZYH01000001">
    <property type="protein sequence ID" value="TKV66997.1"/>
    <property type="molecule type" value="Genomic_DNA"/>
</dbReference>
<organism evidence="1 2">
    <name type="scientific">Marinobacter panjinensis</name>
    <dbReference type="NCBI Taxonomy" id="2576384"/>
    <lineage>
        <taxon>Bacteria</taxon>
        <taxon>Pseudomonadati</taxon>
        <taxon>Pseudomonadota</taxon>
        <taxon>Gammaproteobacteria</taxon>
        <taxon>Pseudomonadales</taxon>
        <taxon>Marinobacteraceae</taxon>
        <taxon>Marinobacter</taxon>
    </lineage>
</organism>
<keyword evidence="2" id="KW-1185">Reference proteome</keyword>
<name>A0A4U6R060_9GAMM</name>
<evidence type="ECO:0000313" key="2">
    <source>
        <dbReference type="Proteomes" id="UP000308488"/>
    </source>
</evidence>
<reference evidence="1 2" key="1">
    <citation type="submission" date="2019-05" db="EMBL/GenBank/DDBJ databases">
        <title>Marinobacter panjinensis sp. nov., a moderately halophilic bacterium isolated from sea tidal flat environment.</title>
        <authorList>
            <person name="Yang W."/>
            <person name="An M."/>
            <person name="He W."/>
            <person name="Luo X."/>
            <person name="Zhu L."/>
            <person name="Chen G."/>
            <person name="Zhang Y."/>
            <person name="Wang Y."/>
        </authorList>
    </citation>
    <scope>NUCLEOTIDE SEQUENCE [LARGE SCALE GENOMIC DNA]</scope>
    <source>
        <strain evidence="1 2">PJ-16</strain>
    </source>
</reference>
<accession>A0A4U6R060</accession>
<dbReference type="AlphaFoldDB" id="A0A4U6R060"/>
<dbReference type="RefSeq" id="WP_137434417.1">
    <property type="nucleotide sequence ID" value="NZ_JANRHC010000005.1"/>
</dbReference>
<dbReference type="OrthoDB" id="6197764at2"/>
<proteinExistence type="predicted"/>
<evidence type="ECO:0000313" key="1">
    <source>
        <dbReference type="EMBL" id="TKV66997.1"/>
    </source>
</evidence>
<comment type="caution">
    <text evidence="1">The sequence shown here is derived from an EMBL/GenBank/DDBJ whole genome shotgun (WGS) entry which is preliminary data.</text>
</comment>